<organism evidence="1 2">
    <name type="scientific">Prorocentrum cordatum</name>
    <dbReference type="NCBI Taxonomy" id="2364126"/>
    <lineage>
        <taxon>Eukaryota</taxon>
        <taxon>Sar</taxon>
        <taxon>Alveolata</taxon>
        <taxon>Dinophyceae</taxon>
        <taxon>Prorocentrales</taxon>
        <taxon>Prorocentraceae</taxon>
        <taxon>Prorocentrum</taxon>
    </lineage>
</organism>
<reference evidence="1" key="1">
    <citation type="submission" date="2023-10" db="EMBL/GenBank/DDBJ databases">
        <authorList>
            <person name="Chen Y."/>
            <person name="Shah S."/>
            <person name="Dougan E. K."/>
            <person name="Thang M."/>
            <person name="Chan C."/>
        </authorList>
    </citation>
    <scope>NUCLEOTIDE SEQUENCE [LARGE SCALE GENOMIC DNA]</scope>
</reference>
<proteinExistence type="predicted"/>
<dbReference type="Proteomes" id="UP001189429">
    <property type="component" value="Unassembled WGS sequence"/>
</dbReference>
<keyword evidence="2" id="KW-1185">Reference proteome</keyword>
<gene>
    <name evidence="1" type="ORF">PCOR1329_LOCUS54381</name>
</gene>
<evidence type="ECO:0000313" key="2">
    <source>
        <dbReference type="Proteomes" id="UP001189429"/>
    </source>
</evidence>
<accession>A0ABN9V3S3</accession>
<dbReference type="EMBL" id="CAUYUJ010016644">
    <property type="protein sequence ID" value="CAK0867449.1"/>
    <property type="molecule type" value="Genomic_DNA"/>
</dbReference>
<evidence type="ECO:0008006" key="3">
    <source>
        <dbReference type="Google" id="ProtNLM"/>
    </source>
</evidence>
<name>A0ABN9V3S3_9DINO</name>
<sequence>MYQLRLCNAYAWQLPLEMRRVEAPMLVEHPLPYKACRDYRLPLREGDQLEFSAGDVSIGTFSVRGLPQDPRSQLLLIPRRRDAVSMAVAFDSHIFHPAVGPQVAVIDAYQGAQRSILRIKEPTREEELSFNSVVDVVPGSYRLTLEGASRRIGDTPQTTVLNTQGNSDYVVLRVGTGSESWPEELIVFPHSGGARATVCAAVVALLGLLSAM</sequence>
<comment type="caution">
    <text evidence="1">The sequence shown here is derived from an EMBL/GenBank/DDBJ whole genome shotgun (WGS) entry which is preliminary data.</text>
</comment>
<protein>
    <recommendedName>
        <fullName evidence="3">Dolichyl-diphosphooligosaccharide--protein glycosyltransferase subunit 1</fullName>
    </recommendedName>
</protein>
<evidence type="ECO:0000313" key="1">
    <source>
        <dbReference type="EMBL" id="CAK0867449.1"/>
    </source>
</evidence>